<reference evidence="3 4" key="1">
    <citation type="submission" date="2023-10" db="EMBL/GenBank/DDBJ databases">
        <title>Draft genome sequence of Xylaria bambusicola isolate GMP-LS, the root and basal stem rot pathogen of sugarcane in Indonesia.</title>
        <authorList>
            <person name="Selvaraj P."/>
            <person name="Muralishankar V."/>
            <person name="Muruganantham S."/>
            <person name="Sp S."/>
            <person name="Haryani S."/>
            <person name="Lau K.J.X."/>
            <person name="Naqvi N.I."/>
        </authorList>
    </citation>
    <scope>NUCLEOTIDE SEQUENCE [LARGE SCALE GENOMIC DNA]</scope>
    <source>
        <strain evidence="3">GMP-LS</strain>
    </source>
</reference>
<dbReference type="GO" id="GO:0016614">
    <property type="term" value="F:oxidoreductase activity, acting on CH-OH group of donors"/>
    <property type="evidence" value="ECO:0007669"/>
    <property type="project" value="InterPro"/>
</dbReference>
<dbReference type="InterPro" id="IPR012132">
    <property type="entry name" value="GMC_OxRdtase"/>
</dbReference>
<dbReference type="GO" id="GO:0050660">
    <property type="term" value="F:flavin adenine dinucleotide binding"/>
    <property type="evidence" value="ECO:0007669"/>
    <property type="project" value="InterPro"/>
</dbReference>
<protein>
    <recommendedName>
        <fullName evidence="2">Glucose-methanol-choline oxidoreductase N-terminal domain-containing protein</fullName>
    </recommendedName>
</protein>
<evidence type="ECO:0000313" key="3">
    <source>
        <dbReference type="EMBL" id="KAK5637380.1"/>
    </source>
</evidence>
<dbReference type="EMBL" id="JAWHQM010000112">
    <property type="protein sequence ID" value="KAK5637380.1"/>
    <property type="molecule type" value="Genomic_DNA"/>
</dbReference>
<dbReference type="SUPFAM" id="SSF51905">
    <property type="entry name" value="FAD/NAD(P)-binding domain"/>
    <property type="match status" value="1"/>
</dbReference>
<evidence type="ECO:0000256" key="1">
    <source>
        <dbReference type="ARBA" id="ARBA00010790"/>
    </source>
</evidence>
<proteinExistence type="inferred from homology"/>
<comment type="similarity">
    <text evidence="1">Belongs to the GMC oxidoreductase family.</text>
</comment>
<dbReference type="PANTHER" id="PTHR11552:SF210">
    <property type="entry name" value="GLUCOSE-METHANOL-CHOLINE OXIDOREDUCTASE N-TERMINAL DOMAIN-CONTAINING PROTEIN-RELATED"/>
    <property type="match status" value="1"/>
</dbReference>
<sequence>MLLRSLGLLIKKTYTVESESDFVIVGGGLSGLVLATRLTEDPSVTVTILEAENDHTTDPRIRTPALWVSVLATPEFDWNYQSTPQKGLNGKVIPLSQGKLLGGSSAINGQAFVGNSKAAVDAWNEKFGNEGWDWKILAPYYQKFHTLSSPSAEIENHLRPSYIDESIRAKDGPVQVSFLDVSDDPIPGAWVDTLAALGHPASGDPLSGQFTGGYINPMTIDPTSRTRSDAVTAYLEPAKERENLHIITGALAEKLVFDQTGENPKAVGVQVRRGGNSMTYNAAKEVILAAGVFGLPKLLELSGIGSRERLEKLGIPIVVDNPNVGENLQDHPNAGISFEVVDGVKTLDGISRQDPEAIGAAMKAYEADKTGPFVIGGNFAGSLLPVPDFADTPSDETTLEEVLNTATDATPGPFSDDHVKFVYSVLRDRNEGPGNLFTYAACGNFVPDETGADII</sequence>
<keyword evidence="4" id="KW-1185">Reference proteome</keyword>
<organism evidence="3 4">
    <name type="scientific">Xylaria bambusicola</name>
    <dbReference type="NCBI Taxonomy" id="326684"/>
    <lineage>
        <taxon>Eukaryota</taxon>
        <taxon>Fungi</taxon>
        <taxon>Dikarya</taxon>
        <taxon>Ascomycota</taxon>
        <taxon>Pezizomycotina</taxon>
        <taxon>Sordariomycetes</taxon>
        <taxon>Xylariomycetidae</taxon>
        <taxon>Xylariales</taxon>
        <taxon>Xylariaceae</taxon>
        <taxon>Xylaria</taxon>
    </lineage>
</organism>
<dbReference type="InterPro" id="IPR000172">
    <property type="entry name" value="GMC_OxRdtase_N"/>
</dbReference>
<dbReference type="InterPro" id="IPR036188">
    <property type="entry name" value="FAD/NAD-bd_sf"/>
</dbReference>
<comment type="caution">
    <text evidence="3">The sequence shown here is derived from an EMBL/GenBank/DDBJ whole genome shotgun (WGS) entry which is preliminary data.</text>
</comment>
<gene>
    <name evidence="3" type="ORF">RRF57_013092</name>
</gene>
<evidence type="ECO:0000259" key="2">
    <source>
        <dbReference type="Pfam" id="PF00732"/>
    </source>
</evidence>
<dbReference type="PANTHER" id="PTHR11552">
    <property type="entry name" value="GLUCOSE-METHANOL-CHOLINE GMC OXIDOREDUCTASE"/>
    <property type="match status" value="1"/>
</dbReference>
<feature type="domain" description="Glucose-methanol-choline oxidoreductase N-terminal" evidence="2">
    <location>
        <begin position="21"/>
        <end position="332"/>
    </location>
</feature>
<evidence type="ECO:0000313" key="4">
    <source>
        <dbReference type="Proteomes" id="UP001305414"/>
    </source>
</evidence>
<accession>A0AAN7UR20</accession>
<dbReference type="Pfam" id="PF00732">
    <property type="entry name" value="GMC_oxred_N"/>
    <property type="match status" value="1"/>
</dbReference>
<name>A0AAN7UR20_9PEZI</name>
<dbReference type="Gene3D" id="3.30.560.10">
    <property type="entry name" value="Glucose Oxidase, domain 3"/>
    <property type="match status" value="1"/>
</dbReference>
<dbReference type="AlphaFoldDB" id="A0AAN7UR20"/>
<dbReference type="Gene3D" id="3.50.50.60">
    <property type="entry name" value="FAD/NAD(P)-binding domain"/>
    <property type="match status" value="1"/>
</dbReference>
<dbReference type="Proteomes" id="UP001305414">
    <property type="component" value="Unassembled WGS sequence"/>
</dbReference>